<evidence type="ECO:0000313" key="2">
    <source>
        <dbReference type="EMBL" id="OXA75157.1"/>
    </source>
</evidence>
<gene>
    <name evidence="2" type="ORF">B0A65_22345</name>
</gene>
<feature type="non-terminal residue" evidence="2">
    <location>
        <position position="1"/>
    </location>
</feature>
<proteinExistence type="predicted"/>
<organism evidence="2 3">
    <name type="scientific">Flavobacterium frigidimaris</name>
    <dbReference type="NCBI Taxonomy" id="262320"/>
    <lineage>
        <taxon>Bacteria</taxon>
        <taxon>Pseudomonadati</taxon>
        <taxon>Bacteroidota</taxon>
        <taxon>Flavobacteriia</taxon>
        <taxon>Flavobacteriales</taxon>
        <taxon>Flavobacteriaceae</taxon>
        <taxon>Flavobacterium</taxon>
    </lineage>
</organism>
<evidence type="ECO:0008006" key="4">
    <source>
        <dbReference type="Google" id="ProtNLM"/>
    </source>
</evidence>
<sequence>KGDKGDKGDSFDYSDFTPTQLAGLKGDKGDKGDIGATGPQGIQGLAGIGGKTNAGTNITITGAGTEASPYIVNAVVSQSSIEEFTATAGQTNFALQGTPSSSVKLYINGVRIDKDALTVSGNILIYKPVNNGAYALMTNDNIIIDYLK</sequence>
<dbReference type="Proteomes" id="UP000198382">
    <property type="component" value="Unassembled WGS sequence"/>
</dbReference>
<feature type="region of interest" description="Disordered" evidence="1">
    <location>
        <begin position="1"/>
        <end position="36"/>
    </location>
</feature>
<evidence type="ECO:0000256" key="1">
    <source>
        <dbReference type="SAM" id="MobiDB-lite"/>
    </source>
</evidence>
<protein>
    <recommendedName>
        <fullName evidence="4">Collagen triple helix repeat-containing protein</fullName>
    </recommendedName>
</protein>
<comment type="caution">
    <text evidence="2">The sequence shown here is derived from an EMBL/GenBank/DDBJ whole genome shotgun (WGS) entry which is preliminary data.</text>
</comment>
<name>A0ABX4BJG4_FLAFR</name>
<reference evidence="2 3" key="1">
    <citation type="submission" date="2016-11" db="EMBL/GenBank/DDBJ databases">
        <title>Whole genomes of Flavobacteriaceae.</title>
        <authorList>
            <person name="Stine C."/>
            <person name="Li C."/>
            <person name="Tadesse D."/>
        </authorList>
    </citation>
    <scope>NUCLEOTIDE SEQUENCE [LARGE SCALE GENOMIC DNA]</scope>
    <source>
        <strain evidence="2 3">DSM 15937</strain>
    </source>
</reference>
<accession>A0ABX4BJG4</accession>
<keyword evidence="3" id="KW-1185">Reference proteome</keyword>
<dbReference type="EMBL" id="MUGV01000051">
    <property type="protein sequence ID" value="OXA75157.1"/>
    <property type="molecule type" value="Genomic_DNA"/>
</dbReference>
<evidence type="ECO:0000313" key="3">
    <source>
        <dbReference type="Proteomes" id="UP000198382"/>
    </source>
</evidence>
<feature type="compositionally biased region" description="Basic and acidic residues" evidence="1">
    <location>
        <begin position="1"/>
        <end position="10"/>
    </location>
</feature>